<organism evidence="3 4">
    <name type="scientific">Trematosphaeria pertusa</name>
    <dbReference type="NCBI Taxonomy" id="390896"/>
    <lineage>
        <taxon>Eukaryota</taxon>
        <taxon>Fungi</taxon>
        <taxon>Dikarya</taxon>
        <taxon>Ascomycota</taxon>
        <taxon>Pezizomycotina</taxon>
        <taxon>Dothideomycetes</taxon>
        <taxon>Pleosporomycetidae</taxon>
        <taxon>Pleosporales</taxon>
        <taxon>Massarineae</taxon>
        <taxon>Trematosphaeriaceae</taxon>
        <taxon>Trematosphaeria</taxon>
    </lineage>
</organism>
<keyword evidence="4" id="KW-1185">Reference proteome</keyword>
<keyword evidence="2" id="KW-1133">Transmembrane helix</keyword>
<dbReference type="EMBL" id="ML987203">
    <property type="protein sequence ID" value="KAF2244049.1"/>
    <property type="molecule type" value="Genomic_DNA"/>
</dbReference>
<dbReference type="Proteomes" id="UP000800094">
    <property type="component" value="Unassembled WGS sequence"/>
</dbReference>
<dbReference type="AlphaFoldDB" id="A0A6A6I1N4"/>
<evidence type="ECO:0000313" key="3">
    <source>
        <dbReference type="EMBL" id="KAF2244049.1"/>
    </source>
</evidence>
<dbReference type="RefSeq" id="XP_033679053.1">
    <property type="nucleotide sequence ID" value="XM_033836504.1"/>
</dbReference>
<evidence type="ECO:0000256" key="1">
    <source>
        <dbReference type="SAM" id="MobiDB-lite"/>
    </source>
</evidence>
<gene>
    <name evidence="3" type="ORF">BU26DRAFT_92497</name>
</gene>
<keyword evidence="2" id="KW-0812">Transmembrane</keyword>
<feature type="region of interest" description="Disordered" evidence="1">
    <location>
        <begin position="118"/>
        <end position="152"/>
    </location>
</feature>
<evidence type="ECO:0000256" key="2">
    <source>
        <dbReference type="SAM" id="Phobius"/>
    </source>
</evidence>
<keyword evidence="2" id="KW-0472">Membrane</keyword>
<feature type="transmembrane region" description="Helical" evidence="2">
    <location>
        <begin position="20"/>
        <end position="41"/>
    </location>
</feature>
<sequence>MFFIAYSDSDVLGALTWAALHSLDTVYCACIALLFPIAISFSRKLSRSAGLVTCGAPAASVPTSTALASSFFTHYPAYIPSTATCNNTPTPEPVNILSQQHGGQRRLAARVLPAAATDSGAGATGRGVRRKEQMRIAPRTLQRRSPSHSSDYQRSCATKFTVTYSPIIVKNAVSTYTT</sequence>
<protein>
    <submittedName>
        <fullName evidence="3">Uncharacterized protein</fullName>
    </submittedName>
</protein>
<accession>A0A6A6I1N4</accession>
<dbReference type="GeneID" id="54589834"/>
<evidence type="ECO:0000313" key="4">
    <source>
        <dbReference type="Proteomes" id="UP000800094"/>
    </source>
</evidence>
<reference evidence="3" key="1">
    <citation type="journal article" date="2020" name="Stud. Mycol.">
        <title>101 Dothideomycetes genomes: a test case for predicting lifestyles and emergence of pathogens.</title>
        <authorList>
            <person name="Haridas S."/>
            <person name="Albert R."/>
            <person name="Binder M."/>
            <person name="Bloem J."/>
            <person name="Labutti K."/>
            <person name="Salamov A."/>
            <person name="Andreopoulos B."/>
            <person name="Baker S."/>
            <person name="Barry K."/>
            <person name="Bills G."/>
            <person name="Bluhm B."/>
            <person name="Cannon C."/>
            <person name="Castanera R."/>
            <person name="Culley D."/>
            <person name="Daum C."/>
            <person name="Ezra D."/>
            <person name="Gonzalez J."/>
            <person name="Henrissat B."/>
            <person name="Kuo A."/>
            <person name="Liang C."/>
            <person name="Lipzen A."/>
            <person name="Lutzoni F."/>
            <person name="Magnuson J."/>
            <person name="Mondo S."/>
            <person name="Nolan M."/>
            <person name="Ohm R."/>
            <person name="Pangilinan J."/>
            <person name="Park H.-J."/>
            <person name="Ramirez L."/>
            <person name="Alfaro M."/>
            <person name="Sun H."/>
            <person name="Tritt A."/>
            <person name="Yoshinaga Y."/>
            <person name="Zwiers L.-H."/>
            <person name="Turgeon B."/>
            <person name="Goodwin S."/>
            <person name="Spatafora J."/>
            <person name="Crous P."/>
            <person name="Grigoriev I."/>
        </authorList>
    </citation>
    <scope>NUCLEOTIDE SEQUENCE</scope>
    <source>
        <strain evidence="3">CBS 122368</strain>
    </source>
</reference>
<name>A0A6A6I1N4_9PLEO</name>
<proteinExistence type="predicted"/>